<evidence type="ECO:0000256" key="3">
    <source>
        <dbReference type="ARBA" id="ARBA00022679"/>
    </source>
</evidence>
<comment type="function">
    <text evidence="5">Catalyzes the methylation of C-1 in cobalt-precorrin-5B to form cobalt-precorrin-6A.</text>
</comment>
<dbReference type="HAMAP" id="MF_00787">
    <property type="entry name" value="CbiD"/>
    <property type="match status" value="1"/>
</dbReference>
<sequence length="364" mass="39046">MVSETEKPRQKLRTGFTTGTCATAAAKAGLEALITKKKINHTEVTLPKEKKITISVSDCQFDQKSAKCSVIKDGGDDPDVTHGAEIVVDLKITDDVGKIKIDGGTGVGRVTKPGLGLEIGAAAINPTPKKMLIQNLTEAGKEILQKHGIEVVISVPKGAEIAPKTDNPRLGIMGGISILGTTGIVLPYSTASFAASIRQSLDVTIAMGDDTVVLTTGGRSEDFAKKEISLPDHCFVQMGDFSGYTIQQCAKKSIKKAYVAGFIGKLTKIAMGVKQTHVKGSKVDMDFLAQVAQRCNADTNTINEIKKANTARHVQEIITSNKVDSFFAQICKESYEQMRAHSESKVEIQVILFDFDGCALGRYP</sequence>
<dbReference type="GO" id="GO:0032259">
    <property type="term" value="P:methylation"/>
    <property type="evidence" value="ECO:0007669"/>
    <property type="project" value="UniProtKB-KW"/>
</dbReference>
<keyword evidence="4 5" id="KW-0949">S-adenosyl-L-methionine</keyword>
<evidence type="ECO:0000313" key="7">
    <source>
        <dbReference type="Proteomes" id="UP000266745"/>
    </source>
</evidence>
<dbReference type="PANTHER" id="PTHR35863">
    <property type="entry name" value="COBALT-PRECORRIN-5B C(1)-METHYLTRANSFERASE"/>
    <property type="match status" value="1"/>
</dbReference>
<accession>A0A3G1B1U3</accession>
<dbReference type="Proteomes" id="UP000266745">
    <property type="component" value="Chromosome"/>
</dbReference>
<dbReference type="OrthoDB" id="10423at2157"/>
<dbReference type="Pfam" id="PF01888">
    <property type="entry name" value="CbiD"/>
    <property type="match status" value="1"/>
</dbReference>
<organism evidence="6 7">
    <name type="scientific">Candidatus Nitrosotenuis cloacae</name>
    <dbReference type="NCBI Taxonomy" id="1603555"/>
    <lineage>
        <taxon>Archaea</taxon>
        <taxon>Nitrososphaerota</taxon>
        <taxon>Candidatus Nitrosotenuis</taxon>
    </lineage>
</organism>
<evidence type="ECO:0000313" key="6">
    <source>
        <dbReference type="EMBL" id="AJZ76106.1"/>
    </source>
</evidence>
<evidence type="ECO:0000256" key="5">
    <source>
        <dbReference type="HAMAP-Rule" id="MF_00787"/>
    </source>
</evidence>
<dbReference type="PANTHER" id="PTHR35863:SF1">
    <property type="entry name" value="COBALT-PRECORRIN-5B C(1)-METHYLTRANSFERASE"/>
    <property type="match status" value="1"/>
</dbReference>
<dbReference type="GO" id="GO:0019251">
    <property type="term" value="P:anaerobic cobalamin biosynthetic process"/>
    <property type="evidence" value="ECO:0007669"/>
    <property type="project" value="UniProtKB-UniRule"/>
</dbReference>
<dbReference type="UniPathway" id="UPA00148">
    <property type="reaction ID" value="UER00227"/>
</dbReference>
<reference evidence="6 7" key="1">
    <citation type="journal article" date="2016" name="Sci. Rep.">
        <title>A novel ammonia-oxidizing archaeon from wastewater treatment plant: Its enrichment, physiological and genomic characteristics.</title>
        <authorList>
            <person name="Li Y."/>
            <person name="Ding K."/>
            <person name="Wen X."/>
            <person name="Zhang B."/>
            <person name="Shen B."/>
            <person name="Yang Y."/>
        </authorList>
    </citation>
    <scope>NUCLEOTIDE SEQUENCE [LARGE SCALE GENOMIC DNA]</scope>
    <source>
        <strain evidence="6 7">SAT1</strain>
    </source>
</reference>
<proteinExistence type="inferred from homology"/>
<dbReference type="Gene3D" id="3.30.2110.10">
    <property type="entry name" value="CbiD-like"/>
    <property type="match status" value="1"/>
</dbReference>
<dbReference type="SUPFAM" id="SSF111342">
    <property type="entry name" value="CbiD-like"/>
    <property type="match status" value="1"/>
</dbReference>
<evidence type="ECO:0000256" key="1">
    <source>
        <dbReference type="ARBA" id="ARBA00022573"/>
    </source>
</evidence>
<dbReference type="InterPro" id="IPR002748">
    <property type="entry name" value="CbiD"/>
</dbReference>
<keyword evidence="3 5" id="KW-0808">Transferase</keyword>
<dbReference type="AlphaFoldDB" id="A0A3G1B1U3"/>
<comment type="catalytic activity">
    <reaction evidence="5">
        <text>Co-precorrin-5B + S-adenosyl-L-methionine = Co-precorrin-6A + S-adenosyl-L-homocysteine</text>
        <dbReference type="Rhea" id="RHEA:26285"/>
        <dbReference type="ChEBI" id="CHEBI:57856"/>
        <dbReference type="ChEBI" id="CHEBI:59789"/>
        <dbReference type="ChEBI" id="CHEBI:60063"/>
        <dbReference type="ChEBI" id="CHEBI:60064"/>
        <dbReference type="EC" id="2.1.1.195"/>
    </reaction>
</comment>
<dbReference type="PIRSF" id="PIRSF026782">
    <property type="entry name" value="CbiD"/>
    <property type="match status" value="1"/>
</dbReference>
<comment type="pathway">
    <text evidence="5">Cofactor biosynthesis; adenosylcobalamin biosynthesis; cob(II)yrinate a,c-diamide from sirohydrochlorin (anaerobic route): step 6/10.</text>
</comment>
<dbReference type="EMBL" id="CP011097">
    <property type="protein sequence ID" value="AJZ76106.1"/>
    <property type="molecule type" value="Genomic_DNA"/>
</dbReference>
<dbReference type="InterPro" id="IPR036074">
    <property type="entry name" value="CbiD_sf"/>
</dbReference>
<gene>
    <name evidence="5" type="primary">cbiD</name>
    <name evidence="6" type="ORF">SU86_006685</name>
</gene>
<protein>
    <recommendedName>
        <fullName evidence="5">Cobalt-precorrin-5B C(1)-methyltransferase</fullName>
        <ecNumber evidence="5">2.1.1.195</ecNumber>
    </recommendedName>
    <alternativeName>
        <fullName evidence="5">Cobalt-precorrin-6A synthase</fullName>
    </alternativeName>
</protein>
<keyword evidence="1 5" id="KW-0169">Cobalamin biosynthesis</keyword>
<name>A0A3G1B1U3_9ARCH</name>
<dbReference type="NCBIfam" id="NF000849">
    <property type="entry name" value="PRK00075.1-1"/>
    <property type="match status" value="1"/>
</dbReference>
<dbReference type="NCBIfam" id="TIGR00312">
    <property type="entry name" value="cbiD"/>
    <property type="match status" value="1"/>
</dbReference>
<evidence type="ECO:0000256" key="4">
    <source>
        <dbReference type="ARBA" id="ARBA00022691"/>
    </source>
</evidence>
<keyword evidence="7" id="KW-1185">Reference proteome</keyword>
<dbReference type="EC" id="2.1.1.195" evidence="5"/>
<comment type="similarity">
    <text evidence="5">Belongs to the CbiD family.</text>
</comment>
<dbReference type="STRING" id="1603555.SU86_006685"/>
<dbReference type="GO" id="GO:0043780">
    <property type="term" value="F:cobalt-precorrin-5B C1-methyltransferase activity"/>
    <property type="evidence" value="ECO:0007669"/>
    <property type="project" value="RHEA"/>
</dbReference>
<evidence type="ECO:0000256" key="2">
    <source>
        <dbReference type="ARBA" id="ARBA00022603"/>
    </source>
</evidence>
<keyword evidence="2 5" id="KW-0489">Methyltransferase</keyword>
<dbReference type="KEGG" id="tah:SU86_006685"/>